<protein>
    <recommendedName>
        <fullName evidence="2">F-box domain-containing protein</fullName>
    </recommendedName>
</protein>
<reference evidence="1" key="1">
    <citation type="journal article" date="2020" name="Nature">
        <title>Giant virus diversity and host interactions through global metagenomics.</title>
        <authorList>
            <person name="Schulz F."/>
            <person name="Roux S."/>
            <person name="Paez-Espino D."/>
            <person name="Jungbluth S."/>
            <person name="Walsh D.A."/>
            <person name="Denef V.J."/>
            <person name="McMahon K.D."/>
            <person name="Konstantinidis K.T."/>
            <person name="Eloe-Fadrosh E.A."/>
            <person name="Kyrpides N.C."/>
            <person name="Woyke T."/>
        </authorList>
    </citation>
    <scope>NUCLEOTIDE SEQUENCE</scope>
    <source>
        <strain evidence="1">GVMAG-M-3300023184-50</strain>
    </source>
</reference>
<name>A0A6C0I7S3_9ZZZZ</name>
<evidence type="ECO:0000313" key="1">
    <source>
        <dbReference type="EMBL" id="QHT88366.1"/>
    </source>
</evidence>
<organism evidence="1">
    <name type="scientific">viral metagenome</name>
    <dbReference type="NCBI Taxonomy" id="1070528"/>
    <lineage>
        <taxon>unclassified sequences</taxon>
        <taxon>metagenomes</taxon>
        <taxon>organismal metagenomes</taxon>
    </lineage>
</organism>
<proteinExistence type="predicted"/>
<dbReference type="AlphaFoldDB" id="A0A6C0I7S3"/>
<accession>A0A6C0I7S3</accession>
<dbReference type="EMBL" id="MN740115">
    <property type="protein sequence ID" value="QHT88366.1"/>
    <property type="molecule type" value="Genomic_DNA"/>
</dbReference>
<sequence length="246" mass="28532">MASAFENLPDDMIYVIRTFLDFTAEMALDTTSKTIRSVMREVVHPRCKILDFDKELDDSIQFPPGIDISKTFRKYADKIGKHVTTFVNLRSGLFMIPPVLSRMPLLKHMRVSAPIIIHEDVVNEFHMFPLAVIFFWKRIWEYLESGRFVTLLIYEPSTFSIGDEEYVCTSESADQVYTHVLEDAYVHSPLRGSSELLELRLPLQSVSDFGVLYDLFPKAKINHWKRMDEPTINRQARLNRLLIAAL</sequence>
<evidence type="ECO:0008006" key="2">
    <source>
        <dbReference type="Google" id="ProtNLM"/>
    </source>
</evidence>